<feature type="chain" id="PRO_5016896702" description="DUF680 domain-containing protein" evidence="2">
    <location>
        <begin position="21"/>
        <end position="82"/>
    </location>
</feature>
<feature type="signal peptide" evidence="2">
    <location>
        <begin position="1"/>
        <end position="20"/>
    </location>
</feature>
<accession>A0A380WHS8</accession>
<organism evidence="3 4">
    <name type="scientific">Aminobacter aminovorans</name>
    <name type="common">Chelatobacter heintzii</name>
    <dbReference type="NCBI Taxonomy" id="83263"/>
    <lineage>
        <taxon>Bacteria</taxon>
        <taxon>Pseudomonadati</taxon>
        <taxon>Pseudomonadota</taxon>
        <taxon>Alphaproteobacteria</taxon>
        <taxon>Hyphomicrobiales</taxon>
        <taxon>Phyllobacteriaceae</taxon>
        <taxon>Aminobacter</taxon>
    </lineage>
</organism>
<dbReference type="EMBL" id="UFSM01000001">
    <property type="protein sequence ID" value="SUU88537.1"/>
    <property type="molecule type" value="Genomic_DNA"/>
</dbReference>
<name>A0A380WHS8_AMIAI</name>
<dbReference type="AlphaFoldDB" id="A0A380WHS8"/>
<feature type="compositionally biased region" description="Polar residues" evidence="1">
    <location>
        <begin position="46"/>
        <end position="62"/>
    </location>
</feature>
<feature type="region of interest" description="Disordered" evidence="1">
    <location>
        <begin position="30"/>
        <end position="62"/>
    </location>
</feature>
<sequence>MRRTILALAALAATSGFAMANDTHKTTHEPTVCSQTVSGKKLDCGSTGSVSNDRGPATTNSISAEKPRVGIDVNPWIVPSFN</sequence>
<evidence type="ECO:0000313" key="3">
    <source>
        <dbReference type="EMBL" id="SUU88537.1"/>
    </source>
</evidence>
<dbReference type="OrthoDB" id="8116048at2"/>
<evidence type="ECO:0008006" key="5">
    <source>
        <dbReference type="Google" id="ProtNLM"/>
    </source>
</evidence>
<evidence type="ECO:0000256" key="2">
    <source>
        <dbReference type="SAM" id="SignalP"/>
    </source>
</evidence>
<proteinExistence type="predicted"/>
<evidence type="ECO:0000313" key="4">
    <source>
        <dbReference type="Proteomes" id="UP000254701"/>
    </source>
</evidence>
<keyword evidence="2" id="KW-0732">Signal</keyword>
<dbReference type="RefSeq" id="WP_115730854.1">
    <property type="nucleotide sequence ID" value="NZ_BAAAVY010000008.1"/>
</dbReference>
<protein>
    <recommendedName>
        <fullName evidence="5">DUF680 domain-containing protein</fullName>
    </recommendedName>
</protein>
<gene>
    <name evidence="3" type="ORF">NCTC10684_01761</name>
</gene>
<evidence type="ECO:0000256" key="1">
    <source>
        <dbReference type="SAM" id="MobiDB-lite"/>
    </source>
</evidence>
<reference evidence="3 4" key="1">
    <citation type="submission" date="2018-06" db="EMBL/GenBank/DDBJ databases">
        <authorList>
            <consortium name="Pathogen Informatics"/>
            <person name="Doyle S."/>
        </authorList>
    </citation>
    <scope>NUCLEOTIDE SEQUENCE [LARGE SCALE GENOMIC DNA]</scope>
    <source>
        <strain evidence="3 4">NCTC10684</strain>
    </source>
</reference>
<dbReference type="Proteomes" id="UP000254701">
    <property type="component" value="Unassembled WGS sequence"/>
</dbReference>